<dbReference type="Proteomes" id="UP001163846">
    <property type="component" value="Unassembled WGS sequence"/>
</dbReference>
<comment type="caution">
    <text evidence="1">The sequence shown here is derived from an EMBL/GenBank/DDBJ whole genome shotgun (WGS) entry which is preliminary data.</text>
</comment>
<sequence>EFRRISKPNHKNKLVDEEDDPNVSKFLYKDCAFLEGHPLCDTHVPVRRTNYLQVVPNFLGGILPRPDKEDREYYCCTMLVLFCPWRSGKDLKLEHQTWHEAFQSYIFPSHSLLLMQNMNLRYEALDARDDFRAQIKSGKLALSTLPKFMHDEVNNSLTSELLEGNLENDDLSNEDMLVLYDPNIGMKKGPLFERRQRAMDTMKNILINVGWLE</sequence>
<feature type="non-terminal residue" evidence="1">
    <location>
        <position position="213"/>
    </location>
</feature>
<gene>
    <name evidence="1" type="ORF">F5878DRAFT_497040</name>
</gene>
<organism evidence="1 2">
    <name type="scientific">Lentinula raphanica</name>
    <dbReference type="NCBI Taxonomy" id="153919"/>
    <lineage>
        <taxon>Eukaryota</taxon>
        <taxon>Fungi</taxon>
        <taxon>Dikarya</taxon>
        <taxon>Basidiomycota</taxon>
        <taxon>Agaricomycotina</taxon>
        <taxon>Agaricomycetes</taxon>
        <taxon>Agaricomycetidae</taxon>
        <taxon>Agaricales</taxon>
        <taxon>Marasmiineae</taxon>
        <taxon>Omphalotaceae</taxon>
        <taxon>Lentinula</taxon>
    </lineage>
</organism>
<name>A0AA38U293_9AGAR</name>
<feature type="non-terminal residue" evidence="1">
    <location>
        <position position="1"/>
    </location>
</feature>
<reference evidence="1" key="1">
    <citation type="submission" date="2022-08" db="EMBL/GenBank/DDBJ databases">
        <authorList>
            <consortium name="DOE Joint Genome Institute"/>
            <person name="Min B."/>
            <person name="Riley R."/>
            <person name="Sierra-Patev S."/>
            <person name="Naranjo-Ortiz M."/>
            <person name="Looney B."/>
            <person name="Konkel Z."/>
            <person name="Slot J.C."/>
            <person name="Sakamoto Y."/>
            <person name="Steenwyk J.L."/>
            <person name="Rokas A."/>
            <person name="Carro J."/>
            <person name="Camarero S."/>
            <person name="Ferreira P."/>
            <person name="Molpeceres G."/>
            <person name="Ruiz-Duenas F.J."/>
            <person name="Serrano A."/>
            <person name="Henrissat B."/>
            <person name="Drula E."/>
            <person name="Hughes K.W."/>
            <person name="Mata J.L."/>
            <person name="Ishikawa N.K."/>
            <person name="Vargas-Isla R."/>
            <person name="Ushijima S."/>
            <person name="Smith C.A."/>
            <person name="Ahrendt S."/>
            <person name="Andreopoulos W."/>
            <person name="He G."/>
            <person name="Labutti K."/>
            <person name="Lipzen A."/>
            <person name="Ng V."/>
            <person name="Sandor L."/>
            <person name="Barry K."/>
            <person name="Martinez A.T."/>
            <person name="Xiao Y."/>
            <person name="Gibbons J.G."/>
            <person name="Terashima K."/>
            <person name="Hibbett D.S."/>
            <person name="Grigoriev I.V."/>
        </authorList>
    </citation>
    <scope>NUCLEOTIDE SEQUENCE</scope>
    <source>
        <strain evidence="1">TFB9207</strain>
    </source>
</reference>
<dbReference type="EMBL" id="MU807863">
    <property type="protein sequence ID" value="KAJ3831057.1"/>
    <property type="molecule type" value="Genomic_DNA"/>
</dbReference>
<accession>A0AA38U293</accession>
<keyword evidence="2" id="KW-1185">Reference proteome</keyword>
<evidence type="ECO:0000313" key="2">
    <source>
        <dbReference type="Proteomes" id="UP001163846"/>
    </source>
</evidence>
<proteinExistence type="predicted"/>
<evidence type="ECO:0000313" key="1">
    <source>
        <dbReference type="EMBL" id="KAJ3831057.1"/>
    </source>
</evidence>
<dbReference type="AlphaFoldDB" id="A0AA38U293"/>
<protein>
    <submittedName>
        <fullName evidence="1">Uncharacterized protein</fullName>
    </submittedName>
</protein>